<dbReference type="Gene3D" id="1.10.530.10">
    <property type="match status" value="1"/>
</dbReference>
<dbReference type="InterPro" id="IPR002901">
    <property type="entry name" value="MGlyc_endo_b_GlcNAc-like_dom"/>
</dbReference>
<protein>
    <submittedName>
        <fullName evidence="9">Mannosyl-glycoprotein endo-beta-N-acetylglucosamidase</fullName>
    </submittedName>
</protein>
<organism evidence="9 10">
    <name type="scientific">Schleiferilactobacillus perolens DSM 12744</name>
    <dbReference type="NCBI Taxonomy" id="1423792"/>
    <lineage>
        <taxon>Bacteria</taxon>
        <taxon>Bacillati</taxon>
        <taxon>Bacillota</taxon>
        <taxon>Bacilli</taxon>
        <taxon>Lactobacillales</taxon>
        <taxon>Lactobacillaceae</taxon>
        <taxon>Schleiferilactobacillus</taxon>
    </lineage>
</organism>
<evidence type="ECO:0000256" key="4">
    <source>
        <dbReference type="ARBA" id="ARBA00022729"/>
    </source>
</evidence>
<dbReference type="PRINTS" id="PR01002">
    <property type="entry name" value="FLGFLGJ"/>
</dbReference>
<dbReference type="PANTHER" id="PTHR33308">
    <property type="entry name" value="PEPTIDOGLYCAN HYDROLASE FLGJ"/>
    <property type="match status" value="1"/>
</dbReference>
<feature type="domain" description="GW" evidence="8">
    <location>
        <begin position="330"/>
        <end position="411"/>
    </location>
</feature>
<dbReference type="SUPFAM" id="SSF82057">
    <property type="entry name" value="Prokaryotic SH3-related domain"/>
    <property type="match status" value="5"/>
</dbReference>
<keyword evidence="4" id="KW-0732">Signal</keyword>
<dbReference type="GO" id="GO:0005576">
    <property type="term" value="C:extracellular region"/>
    <property type="evidence" value="ECO:0007669"/>
    <property type="project" value="UniProtKB-SubCell"/>
</dbReference>
<evidence type="ECO:0000313" key="9">
    <source>
        <dbReference type="EMBL" id="KRL12570.1"/>
    </source>
</evidence>
<sequence>MLYYGWWEESDRGKEENGMSIHVKKWTLIGIISVLVGIGVVATPNVLAGTDSGAHNQLQTTPLVQNSLLGPGYYDDQAENSIPQNQLMAPALFSNNDQFLMDIKPGALASWQKGVLPSVTVAQAIVESGWGTSQLAIQANNLFGIKGVYNGQSIWMNTREVINGQSVVQSAQFRKYPNRSDSIVDHADFLNQNSRYRNLLGVRDYRTFASLLQQDGYATDPNYSNALISVIQSNNLQEWDTEAFSGVVKNVSYAMQINQTNRHDGLYSSIPATGIGSQFVGAGYAASFDQQVVAVSKEVVLNGVTWVNFTVGGKSCWMDRNGLRSGNFGIVKDVHYAMQINQSSRHDGLYSQVPAAGIGAQFVGAGYASSFDHQVVAISKETVINNTTWVYITIGDKSYWMDKNGLIVGQFGIVKNVNYAMQINQSNRHDGLYRSVPAAGSGPQFVGADEYAQTFDQQVVAITKEAVIGDTTWVYFTINGKAYWMDQKGLVGGFGIVKNVNYAMKIDQTSRHDGLYTSVPAPSIGLQFVGAAAAQTIDQQVVAVTKEVVINGETWVYFTTNAGKSYWIDKKGLVGGYGIVQNVNYKMQINQANRHDGLYSSVPAPGIGSQFVGAGEYASSFDRQVVTVSKEVVIQNVTWVCVSIAGKTYWMDKSGLLSA</sequence>
<evidence type="ECO:0000259" key="8">
    <source>
        <dbReference type="PROSITE" id="PS51780"/>
    </source>
</evidence>
<evidence type="ECO:0000256" key="3">
    <source>
        <dbReference type="ARBA" id="ARBA00022525"/>
    </source>
</evidence>
<proteinExistence type="inferred from homology"/>
<dbReference type="PROSITE" id="PS51780">
    <property type="entry name" value="GW"/>
    <property type="match status" value="5"/>
</dbReference>
<name>A0A0R1N567_9LACO</name>
<evidence type="ECO:0000256" key="2">
    <source>
        <dbReference type="ARBA" id="ARBA00010266"/>
    </source>
</evidence>
<comment type="caution">
    <text evidence="9">The sequence shown here is derived from an EMBL/GenBank/DDBJ whole genome shotgun (WGS) entry which is preliminary data.</text>
</comment>
<evidence type="ECO:0000256" key="7">
    <source>
        <dbReference type="SAM" id="Phobius"/>
    </source>
</evidence>
<evidence type="ECO:0000256" key="5">
    <source>
        <dbReference type="ARBA" id="ARBA00022801"/>
    </source>
</evidence>
<keyword evidence="7" id="KW-1133">Transmembrane helix</keyword>
<gene>
    <name evidence="9" type="ORF">FD09_GL002889</name>
</gene>
<dbReference type="Gene3D" id="2.30.30.170">
    <property type="match status" value="5"/>
</dbReference>
<feature type="transmembrane region" description="Helical" evidence="7">
    <location>
        <begin position="26"/>
        <end position="47"/>
    </location>
</feature>
<dbReference type="GO" id="GO:0004040">
    <property type="term" value="F:amidase activity"/>
    <property type="evidence" value="ECO:0007669"/>
    <property type="project" value="InterPro"/>
</dbReference>
<comment type="similarity">
    <text evidence="2">Belongs to the glycosyl hydrolase 73 family.</text>
</comment>
<accession>A0A0R1N567</accession>
<feature type="domain" description="GW" evidence="8">
    <location>
        <begin position="413"/>
        <end position="495"/>
    </location>
</feature>
<dbReference type="InterPro" id="IPR051056">
    <property type="entry name" value="Glycosyl_Hydrolase_73"/>
</dbReference>
<dbReference type="InterPro" id="IPR025987">
    <property type="entry name" value="GW_dom"/>
</dbReference>
<dbReference type="PANTHER" id="PTHR33308:SF9">
    <property type="entry name" value="PEPTIDOGLYCAN HYDROLASE FLGJ"/>
    <property type="match status" value="1"/>
</dbReference>
<dbReference type="STRING" id="1423792.FD09_GL002889"/>
<dbReference type="GO" id="GO:0071555">
    <property type="term" value="P:cell wall organization"/>
    <property type="evidence" value="ECO:0007669"/>
    <property type="project" value="UniProtKB-KW"/>
</dbReference>
<dbReference type="InterPro" id="IPR038200">
    <property type="entry name" value="GW_dom_sf"/>
</dbReference>
<dbReference type="Gene3D" id="4.10.80.30">
    <property type="entry name" value="DNA polymerase, domain 6"/>
    <property type="match status" value="1"/>
</dbReference>
<dbReference type="AlphaFoldDB" id="A0A0R1N567"/>
<keyword evidence="7" id="KW-0472">Membrane</keyword>
<dbReference type="Pfam" id="PF13457">
    <property type="entry name" value="GW"/>
    <property type="match status" value="5"/>
</dbReference>
<keyword evidence="3" id="KW-0964">Secreted</keyword>
<dbReference type="EMBL" id="AZEC01000007">
    <property type="protein sequence ID" value="KRL12570.1"/>
    <property type="molecule type" value="Genomic_DNA"/>
</dbReference>
<evidence type="ECO:0000256" key="1">
    <source>
        <dbReference type="ARBA" id="ARBA00004613"/>
    </source>
</evidence>
<feature type="domain" description="GW" evidence="8">
    <location>
        <begin position="496"/>
        <end position="578"/>
    </location>
</feature>
<dbReference type="Pfam" id="PF01832">
    <property type="entry name" value="Glucosaminidase"/>
    <property type="match status" value="1"/>
</dbReference>
<dbReference type="SMART" id="SM00047">
    <property type="entry name" value="LYZ2"/>
    <property type="match status" value="1"/>
</dbReference>
<keyword evidence="10" id="KW-1185">Reference proteome</keyword>
<keyword evidence="6" id="KW-0961">Cell wall biogenesis/degradation</keyword>
<keyword evidence="7" id="KW-0812">Transmembrane</keyword>
<evidence type="ECO:0000313" key="10">
    <source>
        <dbReference type="Proteomes" id="UP000051330"/>
    </source>
</evidence>
<dbReference type="PATRIC" id="fig|1423792.3.peg.2962"/>
<feature type="domain" description="GW" evidence="8">
    <location>
        <begin position="579"/>
        <end position="659"/>
    </location>
</feature>
<evidence type="ECO:0000256" key="6">
    <source>
        <dbReference type="ARBA" id="ARBA00023316"/>
    </source>
</evidence>
<keyword evidence="5" id="KW-0378">Hydrolase</keyword>
<dbReference type="Proteomes" id="UP000051330">
    <property type="component" value="Unassembled WGS sequence"/>
</dbReference>
<comment type="subcellular location">
    <subcellularLocation>
        <location evidence="1">Secreted</location>
    </subcellularLocation>
</comment>
<feature type="domain" description="GW" evidence="8">
    <location>
        <begin position="247"/>
        <end position="328"/>
    </location>
</feature>
<reference evidence="9 10" key="1">
    <citation type="journal article" date="2015" name="Genome Announc.">
        <title>Expanding the biotechnology potential of lactobacilli through comparative genomics of 213 strains and associated genera.</title>
        <authorList>
            <person name="Sun Z."/>
            <person name="Harris H.M."/>
            <person name="McCann A."/>
            <person name="Guo C."/>
            <person name="Argimon S."/>
            <person name="Zhang W."/>
            <person name="Yang X."/>
            <person name="Jeffery I.B."/>
            <person name="Cooney J.C."/>
            <person name="Kagawa T.F."/>
            <person name="Liu W."/>
            <person name="Song Y."/>
            <person name="Salvetti E."/>
            <person name="Wrobel A."/>
            <person name="Rasinkangas P."/>
            <person name="Parkhill J."/>
            <person name="Rea M.C."/>
            <person name="O'Sullivan O."/>
            <person name="Ritari J."/>
            <person name="Douillard F.P."/>
            <person name="Paul Ross R."/>
            <person name="Yang R."/>
            <person name="Briner A.E."/>
            <person name="Felis G.E."/>
            <person name="de Vos W.M."/>
            <person name="Barrangou R."/>
            <person name="Klaenhammer T.R."/>
            <person name="Caufield P.W."/>
            <person name="Cui Y."/>
            <person name="Zhang H."/>
            <person name="O'Toole P.W."/>
        </authorList>
    </citation>
    <scope>NUCLEOTIDE SEQUENCE [LARGE SCALE GENOMIC DNA]</scope>
    <source>
        <strain evidence="9 10">DSM 12744</strain>
    </source>
</reference>